<feature type="domain" description="Nitroreductase" evidence="3">
    <location>
        <begin position="13"/>
        <end position="163"/>
    </location>
</feature>
<evidence type="ECO:0000259" key="3">
    <source>
        <dbReference type="Pfam" id="PF00881"/>
    </source>
</evidence>
<accession>A0ABT9W502</accession>
<evidence type="ECO:0000256" key="2">
    <source>
        <dbReference type="ARBA" id="ARBA00023002"/>
    </source>
</evidence>
<organism evidence="4 5">
    <name type="scientific">Caldalkalibacillus horti</name>
    <dbReference type="NCBI Taxonomy" id="77523"/>
    <lineage>
        <taxon>Bacteria</taxon>
        <taxon>Bacillati</taxon>
        <taxon>Bacillota</taxon>
        <taxon>Bacilli</taxon>
        <taxon>Bacillales</taxon>
        <taxon>Bacillaceae</taxon>
        <taxon>Caldalkalibacillus</taxon>
    </lineage>
</organism>
<evidence type="ECO:0000313" key="4">
    <source>
        <dbReference type="EMBL" id="MDQ0167925.1"/>
    </source>
</evidence>
<dbReference type="Proteomes" id="UP001235840">
    <property type="component" value="Unassembled WGS sequence"/>
</dbReference>
<dbReference type="SUPFAM" id="SSF55469">
    <property type="entry name" value="FMN-dependent nitroreductase-like"/>
    <property type="match status" value="1"/>
</dbReference>
<dbReference type="Gene3D" id="3.40.109.10">
    <property type="entry name" value="NADH Oxidase"/>
    <property type="match status" value="1"/>
</dbReference>
<keyword evidence="2" id="KW-0560">Oxidoreductase</keyword>
<dbReference type="PANTHER" id="PTHR43673:SF10">
    <property type="entry name" value="NADH DEHYDROGENASE_NAD(P)H NITROREDUCTASE XCC3605-RELATED"/>
    <property type="match status" value="1"/>
</dbReference>
<reference evidence="4 5" key="1">
    <citation type="submission" date="2023-07" db="EMBL/GenBank/DDBJ databases">
        <title>Genomic Encyclopedia of Type Strains, Phase IV (KMG-IV): sequencing the most valuable type-strain genomes for metagenomic binning, comparative biology and taxonomic classification.</title>
        <authorList>
            <person name="Goeker M."/>
        </authorList>
    </citation>
    <scope>NUCLEOTIDE SEQUENCE [LARGE SCALE GENOMIC DNA]</scope>
    <source>
        <strain evidence="4 5">DSM 12751</strain>
    </source>
</reference>
<name>A0ABT9W502_9BACI</name>
<dbReference type="EMBL" id="JAUSTY010000021">
    <property type="protein sequence ID" value="MDQ0167925.1"/>
    <property type="molecule type" value="Genomic_DNA"/>
</dbReference>
<dbReference type="Pfam" id="PF00881">
    <property type="entry name" value="Nitroreductase"/>
    <property type="match status" value="1"/>
</dbReference>
<evidence type="ECO:0000313" key="5">
    <source>
        <dbReference type="Proteomes" id="UP001235840"/>
    </source>
</evidence>
<sequence length="193" mass="21692">MSDPVLPKQTGPIYERVSCRSFENREIPEAIVHEIITAGTYAPASGNMQPWEFIIVDEIETKKQVAEQTFAGFYSKGAKSQQWVKDAGIIIIACVNYKRTIARYGELGYAWAPIDTTSAVQNMILAATERGIASCWVGGFKEEGIRELMHVPSYVKPIGLIPMEYPAIKTEQKQKLGAKWVTHKNTYNIPYFN</sequence>
<dbReference type="RefSeq" id="WP_307397245.1">
    <property type="nucleotide sequence ID" value="NZ_BAAADK010000013.1"/>
</dbReference>
<protein>
    <submittedName>
        <fullName evidence="4">SagB-type dehydrogenase family enzyme</fullName>
    </submittedName>
</protein>
<keyword evidence="5" id="KW-1185">Reference proteome</keyword>
<dbReference type="InterPro" id="IPR029479">
    <property type="entry name" value="Nitroreductase"/>
</dbReference>
<evidence type="ECO:0000256" key="1">
    <source>
        <dbReference type="ARBA" id="ARBA00007118"/>
    </source>
</evidence>
<dbReference type="PANTHER" id="PTHR43673">
    <property type="entry name" value="NAD(P)H NITROREDUCTASE YDGI-RELATED"/>
    <property type="match status" value="1"/>
</dbReference>
<comment type="caution">
    <text evidence="4">The sequence shown here is derived from an EMBL/GenBank/DDBJ whole genome shotgun (WGS) entry which is preliminary data.</text>
</comment>
<comment type="similarity">
    <text evidence="1">Belongs to the nitroreductase family.</text>
</comment>
<proteinExistence type="inferred from homology"/>
<dbReference type="InterPro" id="IPR000415">
    <property type="entry name" value="Nitroreductase-like"/>
</dbReference>
<gene>
    <name evidence="4" type="ORF">J2S11_003855</name>
</gene>